<organism evidence="2 3">
    <name type="scientific">Vibrio maritimus</name>
    <dbReference type="NCBI Taxonomy" id="990268"/>
    <lineage>
        <taxon>Bacteria</taxon>
        <taxon>Pseudomonadati</taxon>
        <taxon>Pseudomonadota</taxon>
        <taxon>Gammaproteobacteria</taxon>
        <taxon>Vibrionales</taxon>
        <taxon>Vibrionaceae</taxon>
        <taxon>Vibrio</taxon>
    </lineage>
</organism>
<accession>A0A090T2D8</accession>
<proteinExistence type="predicted"/>
<name>A0A090T2D8_9VIBR</name>
<evidence type="ECO:0000313" key="2">
    <source>
        <dbReference type="EMBL" id="GAL33343.1"/>
    </source>
</evidence>
<dbReference type="Proteomes" id="UP000029224">
    <property type="component" value="Unassembled WGS sequence"/>
</dbReference>
<dbReference type="AlphaFoldDB" id="A0A090T2D8"/>
<reference evidence="2 3" key="2">
    <citation type="submission" date="2014-09" db="EMBL/GenBank/DDBJ databases">
        <authorList>
            <consortium name="NBRP consortium"/>
            <person name="Sawabe T."/>
            <person name="Meirelles P."/>
            <person name="Nakanishi M."/>
            <person name="Sayaka M."/>
            <person name="Hattori M."/>
            <person name="Ohkuma M."/>
        </authorList>
    </citation>
    <scope>NUCLEOTIDE SEQUENCE [LARGE SCALE GENOMIC DNA]</scope>
    <source>
        <strain evidence="2 3">JCM 19240</strain>
    </source>
</reference>
<dbReference type="PROSITE" id="PS51257">
    <property type="entry name" value="PROKAR_LIPOPROTEIN"/>
    <property type="match status" value="1"/>
</dbReference>
<feature type="chain" id="PRO_5001864159" evidence="1">
    <location>
        <begin position="26"/>
        <end position="176"/>
    </location>
</feature>
<dbReference type="OrthoDB" id="9814441at2"/>
<protein>
    <submittedName>
        <fullName evidence="2">ABC-type multidrug transport system ATPase and permease component</fullName>
    </submittedName>
</protein>
<feature type="signal peptide" evidence="1">
    <location>
        <begin position="1"/>
        <end position="25"/>
    </location>
</feature>
<comment type="caution">
    <text evidence="2">The sequence shown here is derived from an EMBL/GenBank/DDBJ whole genome shotgun (WGS) entry which is preliminary data.</text>
</comment>
<keyword evidence="1" id="KW-0732">Signal</keyword>
<evidence type="ECO:0000313" key="3">
    <source>
        <dbReference type="Proteomes" id="UP000029224"/>
    </source>
</evidence>
<dbReference type="InterPro" id="IPR021768">
    <property type="entry name" value="DUF3332"/>
</dbReference>
<dbReference type="Pfam" id="PF11810">
    <property type="entry name" value="DUF3332"/>
    <property type="match status" value="1"/>
</dbReference>
<gene>
    <name evidence="2" type="ORF">JCM19240_2039</name>
</gene>
<evidence type="ECO:0000256" key="1">
    <source>
        <dbReference type="SAM" id="SignalP"/>
    </source>
</evidence>
<keyword evidence="3" id="KW-1185">Reference proteome</keyword>
<sequence>MNTKTKIAFLLVSALTLSGCVGSNAVTEKLMGFNVKVVDNRYARAGVNFLLSPVYGFTLVADLFVVNSIEFWSGTNPINGKPHVFDTKTETYLEVNDKVDSSLHDAPIDPLTMSTPNSGTIRYFDENTIEMEVTLADGQQSKVIGVKDGDTISYYIDDQLVSQTTLDALENEFSES</sequence>
<reference evidence="2 3" key="1">
    <citation type="submission" date="2014-09" db="EMBL/GenBank/DDBJ databases">
        <title>Vibrio maritimus JCM 19240. (C210) whole genome shotgun sequence.</title>
        <authorList>
            <person name="Sawabe T."/>
            <person name="Meirelles P."/>
            <person name="Nakanishi M."/>
            <person name="Sayaka M."/>
            <person name="Hattori M."/>
            <person name="Ohkuma M."/>
        </authorList>
    </citation>
    <scope>NUCLEOTIDE SEQUENCE [LARGE SCALE GENOMIC DNA]</scope>
    <source>
        <strain evidence="2 3">JCM 19240</strain>
    </source>
</reference>
<dbReference type="EMBL" id="BBMT01000003">
    <property type="protein sequence ID" value="GAL33343.1"/>
    <property type="molecule type" value="Genomic_DNA"/>
</dbReference>